<dbReference type="Pfam" id="PF13450">
    <property type="entry name" value="NAD_binding_8"/>
    <property type="match status" value="1"/>
</dbReference>
<reference evidence="1 2" key="1">
    <citation type="submission" date="2019-06" db="EMBL/GenBank/DDBJ databases">
        <title>Sequencing the genomes of 1000 actinobacteria strains.</title>
        <authorList>
            <person name="Klenk H.-P."/>
        </authorList>
    </citation>
    <scope>NUCLEOTIDE SEQUENCE [LARGE SCALE GENOMIC DNA]</scope>
    <source>
        <strain evidence="1 2">DSM 24083</strain>
    </source>
</reference>
<comment type="caution">
    <text evidence="1">The sequence shown here is derived from an EMBL/GenBank/DDBJ whole genome shotgun (WGS) entry which is preliminary data.</text>
</comment>
<dbReference type="Proteomes" id="UP000319746">
    <property type="component" value="Unassembled WGS sequence"/>
</dbReference>
<dbReference type="EMBL" id="VFOU01000001">
    <property type="protein sequence ID" value="TQL73638.1"/>
    <property type="molecule type" value="Genomic_DNA"/>
</dbReference>
<proteinExistence type="predicted"/>
<dbReference type="PANTHER" id="PTHR10668:SF105">
    <property type="entry name" value="DEHYDROGENASE-RELATED"/>
    <property type="match status" value="1"/>
</dbReference>
<dbReference type="PRINTS" id="PR00419">
    <property type="entry name" value="ADXRDTASE"/>
</dbReference>
<keyword evidence="2" id="KW-1185">Reference proteome</keyword>
<sequence>MVTANVIGSGPNGLAAAVTLAKAGVDVTVYERNATPGGGARSVEATLPGVLHDHCAGFHALSVNNAFFMDAELANFGLEWALPEIQYAHPLDYGHGAAAYRSVDQTSRLLHDPAWQTLFGPLARHFAKLSADVVQPMLQLPQSPIGFARFGLRAGLPANVLAKAFRTEQAKALFAGVAAHAFRPLHTLGSSAIGVTLLAAAHAVGWPVAKGGSQAIVDAMLKALVHHGGRVETGAHIDSLAELPAADIVMLNTGPRAAVDILGPAMPERVAAGLRRFRYGPAAATVSLAVEGGIPWTYEPARRAGTVHVGGSFAEIAVVEAQITKGKMPDNPYVLVGQQSAADPGRAHNNVHPIDAYAHVPSGYPHDATELIVRQLERFAPGVRERIVAQTSRTPADLEAENPNFVGGDIVSGANSMDQLLFRPRPSFNPYRLGPTGVYLCSASTPPGAGAHGMAGFNAARSALEDLQR</sequence>
<protein>
    <submittedName>
        <fullName evidence="1">Phytoene dehydrogenase-like protein</fullName>
    </submittedName>
</protein>
<organism evidence="1 2">
    <name type="scientific">Enteractinococcus coprophilus</name>
    <dbReference type="NCBI Taxonomy" id="1027633"/>
    <lineage>
        <taxon>Bacteria</taxon>
        <taxon>Bacillati</taxon>
        <taxon>Actinomycetota</taxon>
        <taxon>Actinomycetes</taxon>
        <taxon>Micrococcales</taxon>
        <taxon>Micrococcaceae</taxon>
    </lineage>
</organism>
<evidence type="ECO:0000313" key="1">
    <source>
        <dbReference type="EMBL" id="TQL73638.1"/>
    </source>
</evidence>
<name>A0A543AM42_9MICC</name>
<dbReference type="RefSeq" id="WP_141863718.1">
    <property type="nucleotide sequence ID" value="NZ_BAABAN010000017.1"/>
</dbReference>
<evidence type="ECO:0000313" key="2">
    <source>
        <dbReference type="Proteomes" id="UP000319746"/>
    </source>
</evidence>
<dbReference type="InterPro" id="IPR036188">
    <property type="entry name" value="FAD/NAD-bd_sf"/>
</dbReference>
<dbReference type="AlphaFoldDB" id="A0A543AM42"/>
<dbReference type="Gene3D" id="3.50.50.60">
    <property type="entry name" value="FAD/NAD(P)-binding domain"/>
    <property type="match status" value="1"/>
</dbReference>
<dbReference type="OrthoDB" id="833207at2"/>
<gene>
    <name evidence="1" type="ORF">FB556_0080</name>
</gene>
<accession>A0A543AM42</accession>
<dbReference type="SUPFAM" id="SSF51905">
    <property type="entry name" value="FAD/NAD(P)-binding domain"/>
    <property type="match status" value="1"/>
</dbReference>
<dbReference type="PANTHER" id="PTHR10668">
    <property type="entry name" value="PHYTOENE DEHYDROGENASE"/>
    <property type="match status" value="1"/>
</dbReference>